<keyword evidence="4" id="KW-1185">Reference proteome</keyword>
<feature type="compositionally biased region" description="Basic and acidic residues" evidence="1">
    <location>
        <begin position="314"/>
        <end position="333"/>
    </location>
</feature>
<name>A0A1B9GJN2_9TREE</name>
<proteinExistence type="predicted"/>
<dbReference type="EMBL" id="KV700137">
    <property type="protein sequence ID" value="OCF31177.1"/>
    <property type="molecule type" value="Genomic_DNA"/>
</dbReference>
<protein>
    <submittedName>
        <fullName evidence="3">Uncharacterized protein</fullName>
    </submittedName>
</protein>
<dbReference type="AlphaFoldDB" id="A0A1B9GJN2"/>
<evidence type="ECO:0000313" key="4">
    <source>
        <dbReference type="Proteomes" id="UP000092666"/>
    </source>
</evidence>
<sequence>MLAARNIPSLILAYILASMVPGRISAVPVPMPVVTSEVRRTVTAIQELPALESLVVRHVSAEPSSSAAGGQPVECTSTTSPCLCDSPTSTASSDASPSSPASASPSAASDSLVTAVPTETYSKFEHSSSAISATSEAESSSTFSSSPTSSSSLSDTSSTFASESETESQTQTETSSASEPEKTSDDNSDGGVGKHNDGEEGTNGEEPSGKFGSLTFRLGQHTMLMNETVAMDNRAEQPKTVDFTLNNNQPSAYAGKWTFIAFGENDGGDWGMNVEGSQVKSSITCSIRLDVGSESDSAVVELIDTAPYYNELDPSDKLTMKCDSAEAEEKGSEQEEDDDSE</sequence>
<reference evidence="4" key="2">
    <citation type="submission" date="2013-12" db="EMBL/GenBank/DDBJ databases">
        <title>Evolution of pathogenesis and genome organization in the Tremellales.</title>
        <authorList>
            <person name="Cuomo C."/>
            <person name="Litvintseva A."/>
            <person name="Heitman J."/>
            <person name="Chen Y."/>
            <person name="Sun S."/>
            <person name="Springer D."/>
            <person name="Dromer F."/>
            <person name="Young S."/>
            <person name="Zeng Q."/>
            <person name="Chapman S."/>
            <person name="Gujja S."/>
            <person name="Saif S."/>
            <person name="Birren B."/>
        </authorList>
    </citation>
    <scope>NUCLEOTIDE SEQUENCE [LARGE SCALE GENOMIC DNA]</scope>
    <source>
        <strain evidence="4">BCC8398</strain>
    </source>
</reference>
<feature type="compositionally biased region" description="Low complexity" evidence="1">
    <location>
        <begin position="85"/>
        <end position="111"/>
    </location>
</feature>
<organism evidence="3 4">
    <name type="scientific">Kwoniella heveanensis BCC8398</name>
    <dbReference type="NCBI Taxonomy" id="1296120"/>
    <lineage>
        <taxon>Eukaryota</taxon>
        <taxon>Fungi</taxon>
        <taxon>Dikarya</taxon>
        <taxon>Basidiomycota</taxon>
        <taxon>Agaricomycotina</taxon>
        <taxon>Tremellomycetes</taxon>
        <taxon>Tremellales</taxon>
        <taxon>Cryptococcaceae</taxon>
        <taxon>Kwoniella</taxon>
    </lineage>
</organism>
<feature type="chain" id="PRO_5008627101" evidence="2">
    <location>
        <begin position="27"/>
        <end position="341"/>
    </location>
</feature>
<evidence type="ECO:0000256" key="1">
    <source>
        <dbReference type="SAM" id="MobiDB-lite"/>
    </source>
</evidence>
<evidence type="ECO:0000256" key="2">
    <source>
        <dbReference type="SAM" id="SignalP"/>
    </source>
</evidence>
<feature type="region of interest" description="Disordered" evidence="1">
    <location>
        <begin position="63"/>
        <end position="111"/>
    </location>
</feature>
<feature type="region of interest" description="Disordered" evidence="1">
    <location>
        <begin position="129"/>
        <end position="213"/>
    </location>
</feature>
<feature type="compositionally biased region" description="Low complexity" evidence="1">
    <location>
        <begin position="129"/>
        <end position="178"/>
    </location>
</feature>
<accession>A0A1B9GJN2</accession>
<reference evidence="3 4" key="1">
    <citation type="submission" date="2013-07" db="EMBL/GenBank/DDBJ databases">
        <title>The Genome Sequence of Cryptococcus heveanensis BCC8398.</title>
        <authorList>
            <consortium name="The Broad Institute Genome Sequencing Platform"/>
            <person name="Cuomo C."/>
            <person name="Litvintseva A."/>
            <person name="Chen Y."/>
            <person name="Heitman J."/>
            <person name="Sun S."/>
            <person name="Springer D."/>
            <person name="Dromer F."/>
            <person name="Young S.K."/>
            <person name="Zeng Q."/>
            <person name="Gargeya S."/>
            <person name="Fitzgerald M."/>
            <person name="Abouelleil A."/>
            <person name="Alvarado L."/>
            <person name="Berlin A.M."/>
            <person name="Chapman S.B."/>
            <person name="Dewar J."/>
            <person name="Goldberg J."/>
            <person name="Griggs A."/>
            <person name="Gujja S."/>
            <person name="Hansen M."/>
            <person name="Howarth C."/>
            <person name="Imamovic A."/>
            <person name="Larimer J."/>
            <person name="McCowan C."/>
            <person name="Murphy C."/>
            <person name="Pearson M."/>
            <person name="Priest M."/>
            <person name="Roberts A."/>
            <person name="Saif S."/>
            <person name="Shea T."/>
            <person name="Sykes S."/>
            <person name="Wortman J."/>
            <person name="Nusbaum C."/>
            <person name="Birren B."/>
        </authorList>
    </citation>
    <scope>NUCLEOTIDE SEQUENCE [LARGE SCALE GENOMIC DNA]</scope>
    <source>
        <strain evidence="3 4">BCC8398</strain>
    </source>
</reference>
<keyword evidence="2" id="KW-0732">Signal</keyword>
<feature type="signal peptide" evidence="2">
    <location>
        <begin position="1"/>
        <end position="26"/>
    </location>
</feature>
<feature type="region of interest" description="Disordered" evidence="1">
    <location>
        <begin position="313"/>
        <end position="341"/>
    </location>
</feature>
<dbReference type="Proteomes" id="UP000092666">
    <property type="component" value="Unassembled WGS sequence"/>
</dbReference>
<evidence type="ECO:0000313" key="3">
    <source>
        <dbReference type="EMBL" id="OCF31177.1"/>
    </source>
</evidence>
<feature type="compositionally biased region" description="Polar residues" evidence="1">
    <location>
        <begin position="63"/>
        <end position="81"/>
    </location>
</feature>
<gene>
    <name evidence="3" type="ORF">I316_07145</name>
</gene>